<dbReference type="Proteomes" id="UP000024332">
    <property type="component" value="Unassembled WGS sequence"/>
</dbReference>
<dbReference type="PANTHER" id="PTHR35864:SF1">
    <property type="entry name" value="ZINC METALLOPROTEASE YWHC-RELATED"/>
    <property type="match status" value="1"/>
</dbReference>
<reference evidence="2 3" key="1">
    <citation type="submission" date="2014-03" db="EMBL/GenBank/DDBJ databases">
        <title>Draft genome sequence of the novel thermoacidophilic archaea Acidianus copahuensis ALE1 strain, isolated from Copahue volcanic area in Neuquen Argentina.</title>
        <authorList>
            <person name="Urbieta M.S."/>
            <person name="Rascovan N."/>
            <person name="Castro C."/>
            <person name="Revale S."/>
            <person name="Giaveno M.A."/>
            <person name="Vazquez M.P."/>
            <person name="Donati E.R."/>
        </authorList>
    </citation>
    <scope>NUCLEOTIDE SEQUENCE [LARGE SCALE GENOMIC DNA]</scope>
    <source>
        <strain evidence="2 3">ALE1</strain>
    </source>
</reference>
<keyword evidence="3" id="KW-1185">Reference proteome</keyword>
<gene>
    <name evidence="2" type="ORF">CM19_11700</name>
</gene>
<organism evidence="2 3">
    <name type="scientific">Candidatus Acidianus copahuensis</name>
    <dbReference type="NCBI Taxonomy" id="1160895"/>
    <lineage>
        <taxon>Archaea</taxon>
        <taxon>Thermoproteota</taxon>
        <taxon>Thermoprotei</taxon>
        <taxon>Sulfolobales</taxon>
        <taxon>Sulfolobaceae</taxon>
        <taxon>Acidianus</taxon>
    </lineage>
</organism>
<comment type="caution">
    <text evidence="2">The sequence shown here is derived from an EMBL/GenBank/DDBJ whole genome shotgun (WGS) entry which is preliminary data.</text>
</comment>
<feature type="transmembrane region" description="Helical" evidence="1">
    <location>
        <begin position="88"/>
        <end position="111"/>
    </location>
</feature>
<evidence type="ECO:0000256" key="1">
    <source>
        <dbReference type="SAM" id="Phobius"/>
    </source>
</evidence>
<keyword evidence="1" id="KW-0812">Transmembrane</keyword>
<sequence length="213" mass="23919">MSRKLEYWEYEFRNLSEITSILLAVFSVAVVGIRNLIAALVTTHVITTFDFIGGFIFPVVAAVLAIIPHEIAHRQVARRYGCYSRFTLSFTGFLATTIINLIAFFGLVFFSGYTLIACRFFSADNEINGKTAAAGPATNIALALLFYVLSHVTPFFLLNLFFFYVSAFNAFVAFFNLLPFWVLDGLKVFKWNIAVWAIMIVISLAIMFLTGQI</sequence>
<proteinExistence type="predicted"/>
<feature type="transmembrane region" description="Helical" evidence="1">
    <location>
        <begin position="156"/>
        <end position="181"/>
    </location>
</feature>
<feature type="transmembrane region" description="Helical" evidence="1">
    <location>
        <begin position="131"/>
        <end position="149"/>
    </location>
</feature>
<protein>
    <submittedName>
        <fullName evidence="2">Peptidase M50</fullName>
    </submittedName>
</protein>
<accession>A0A031LLY6</accession>
<dbReference type="RefSeq" id="WP_048100549.1">
    <property type="nucleotide sequence ID" value="NZ_JFZT01000059.1"/>
</dbReference>
<feature type="transmembrane region" description="Helical" evidence="1">
    <location>
        <begin position="48"/>
        <end position="67"/>
    </location>
</feature>
<feature type="transmembrane region" description="Helical" evidence="1">
    <location>
        <begin position="193"/>
        <end position="211"/>
    </location>
</feature>
<dbReference type="PANTHER" id="PTHR35864">
    <property type="entry name" value="ZINC METALLOPROTEASE MJ0611-RELATED"/>
    <property type="match status" value="1"/>
</dbReference>
<dbReference type="OrthoDB" id="86131at2157"/>
<dbReference type="STRING" id="1160895.CM19_11700"/>
<feature type="transmembrane region" description="Helical" evidence="1">
    <location>
        <begin position="21"/>
        <end position="42"/>
    </location>
</feature>
<dbReference type="AlphaFoldDB" id="A0A031LLY6"/>
<evidence type="ECO:0000313" key="2">
    <source>
        <dbReference type="EMBL" id="EZQ01888.1"/>
    </source>
</evidence>
<keyword evidence="1" id="KW-1133">Transmembrane helix</keyword>
<dbReference type="InterPro" id="IPR052348">
    <property type="entry name" value="Metallopeptidase_M50B"/>
</dbReference>
<name>A0A031LLY6_9CREN</name>
<keyword evidence="1" id="KW-0472">Membrane</keyword>
<evidence type="ECO:0000313" key="3">
    <source>
        <dbReference type="Proteomes" id="UP000024332"/>
    </source>
</evidence>
<dbReference type="EMBL" id="JFZT01000059">
    <property type="protein sequence ID" value="EZQ01888.1"/>
    <property type="molecule type" value="Genomic_DNA"/>
</dbReference>